<dbReference type="InterPro" id="IPR010156">
    <property type="entry name" value="CRISPR-assoc_prot_Cas6"/>
</dbReference>
<dbReference type="EC" id="3.1.-.-" evidence="2"/>
<dbReference type="PANTHER" id="PTHR36984">
    <property type="entry name" value="CRISPR-ASSOCIATED ENDORIBONUCLEASE CAS6 1"/>
    <property type="match status" value="1"/>
</dbReference>
<evidence type="ECO:0000256" key="1">
    <source>
        <dbReference type="ARBA" id="ARBA00023118"/>
    </source>
</evidence>
<dbReference type="InterPro" id="IPR045747">
    <property type="entry name" value="CRISPR-assoc_prot_Cas6_N_sf"/>
</dbReference>
<reference evidence="2 3" key="1">
    <citation type="submission" date="2023-07" db="EMBL/GenBank/DDBJ databases">
        <title>Genomic Encyclopedia of Type Strains, Phase IV (KMG-IV): sequencing the most valuable type-strain genomes for metagenomic binning, comparative biology and taxonomic classification.</title>
        <authorList>
            <person name="Goeker M."/>
        </authorList>
    </citation>
    <scope>NUCLEOTIDE SEQUENCE [LARGE SCALE GENOMIC DNA]</scope>
    <source>
        <strain evidence="2 3">DSM 22616</strain>
    </source>
</reference>
<dbReference type="Gene3D" id="3.30.70.1900">
    <property type="match status" value="1"/>
</dbReference>
<dbReference type="Gene3D" id="3.30.70.1890">
    <property type="match status" value="1"/>
</dbReference>
<dbReference type="EMBL" id="JAUSTN010000002">
    <property type="protein sequence ID" value="MDQ0274509.1"/>
    <property type="molecule type" value="Genomic_DNA"/>
</dbReference>
<dbReference type="Proteomes" id="UP001236559">
    <property type="component" value="Unassembled WGS sequence"/>
</dbReference>
<evidence type="ECO:0000313" key="2">
    <source>
        <dbReference type="EMBL" id="MDQ0274509.1"/>
    </source>
</evidence>
<evidence type="ECO:0000313" key="3">
    <source>
        <dbReference type="Proteomes" id="UP001236559"/>
    </source>
</evidence>
<gene>
    <name evidence="2" type="ORF">J2S72_000517</name>
</gene>
<accession>A0ABU0ATC1</accession>
<proteinExistence type="predicted"/>
<dbReference type="RefSeq" id="WP_023055580.1">
    <property type="nucleotide sequence ID" value="NZ_JAUSTN010000002.1"/>
</dbReference>
<keyword evidence="2" id="KW-0378">Hydrolase</keyword>
<keyword evidence="3" id="KW-1185">Reference proteome</keyword>
<comment type="caution">
    <text evidence="2">The sequence shown here is derived from an EMBL/GenBank/DDBJ whole genome shotgun (WGS) entry which is preliminary data.</text>
</comment>
<keyword evidence="1" id="KW-0051">Antiviral defense</keyword>
<dbReference type="GO" id="GO:0016787">
    <property type="term" value="F:hydrolase activity"/>
    <property type="evidence" value="ECO:0007669"/>
    <property type="project" value="UniProtKB-KW"/>
</dbReference>
<dbReference type="PANTHER" id="PTHR36984:SF1">
    <property type="entry name" value="CRISPR-ASSOCIATED ENDORIBONUCLEASE CAS6 1"/>
    <property type="match status" value="1"/>
</dbReference>
<organism evidence="2 3">
    <name type="scientific">Peptoniphilus koenoeneniae</name>
    <dbReference type="NCBI Taxonomy" id="507751"/>
    <lineage>
        <taxon>Bacteria</taxon>
        <taxon>Bacillati</taxon>
        <taxon>Bacillota</taxon>
        <taxon>Tissierellia</taxon>
        <taxon>Tissierellales</taxon>
        <taxon>Peptoniphilaceae</taxon>
        <taxon>Peptoniphilus</taxon>
    </lineage>
</organism>
<protein>
    <submittedName>
        <fullName evidence="2">CRISPR-associated endoribonuclease Cas6</fullName>
        <ecNumber evidence="2">3.1.-.-</ecNumber>
    </submittedName>
</protein>
<name>A0ABU0ATC1_9FIRM</name>
<sequence length="230" mass="27605">MKVYELNVKTFLLEDLKKEDVQKELAKLINGYLALNEKFLAFHEEKNYKPYCFDSLYPIKNFYVKEKLCQFRIRSIDKDFVNYLLNGFENYKNYNFKNLLIKPKVIKQDLIDKIYTLNSLILKSDEGYWRNNLSVDEFEKRIKENIFKKYKYFTKNEIEEKDFYDCIKFLNSGPIPCKFKNITLLGDKIELNIKPDKFSQEIAYFSLGVTFSENNSYGFGFEGYKLMERS</sequence>